<feature type="transmembrane region" description="Helical" evidence="6">
    <location>
        <begin position="193"/>
        <end position="214"/>
    </location>
</feature>
<dbReference type="PANTHER" id="PTHR11266:SF17">
    <property type="entry name" value="PROTEIN MPV17"/>
    <property type="match status" value="1"/>
</dbReference>
<dbReference type="Proteomes" id="UP001190700">
    <property type="component" value="Unassembled WGS sequence"/>
</dbReference>
<dbReference type="GO" id="GO:0005737">
    <property type="term" value="C:cytoplasm"/>
    <property type="evidence" value="ECO:0007669"/>
    <property type="project" value="TreeGrafter"/>
</dbReference>
<name>A0AAE0C341_9CHLO</name>
<feature type="transmembrane region" description="Helical" evidence="6">
    <location>
        <begin position="259"/>
        <end position="277"/>
    </location>
</feature>
<keyword evidence="4 6" id="KW-1133">Transmembrane helix</keyword>
<evidence type="ECO:0000256" key="6">
    <source>
        <dbReference type="RuleBase" id="RU363053"/>
    </source>
</evidence>
<evidence type="ECO:0000256" key="1">
    <source>
        <dbReference type="ARBA" id="ARBA00004141"/>
    </source>
</evidence>
<dbReference type="Pfam" id="PF04117">
    <property type="entry name" value="Mpv17_PMP22"/>
    <property type="match status" value="1"/>
</dbReference>
<dbReference type="GO" id="GO:0016020">
    <property type="term" value="C:membrane"/>
    <property type="evidence" value="ECO:0007669"/>
    <property type="project" value="UniProtKB-SubCell"/>
</dbReference>
<accession>A0AAE0C341</accession>
<evidence type="ECO:0000256" key="5">
    <source>
        <dbReference type="ARBA" id="ARBA00023136"/>
    </source>
</evidence>
<dbReference type="InterPro" id="IPR007248">
    <property type="entry name" value="Mpv17_PMP22"/>
</dbReference>
<comment type="caution">
    <text evidence="8">The sequence shown here is derived from an EMBL/GenBank/DDBJ whole genome shotgun (WGS) entry which is preliminary data.</text>
</comment>
<evidence type="ECO:0000256" key="3">
    <source>
        <dbReference type="ARBA" id="ARBA00022692"/>
    </source>
</evidence>
<gene>
    <name evidence="8" type="ORF">CYMTET_43940</name>
    <name evidence="7" type="ORF">CYMTET_46956</name>
</gene>
<protein>
    <submittedName>
        <fullName evidence="8">Uncharacterized protein</fullName>
    </submittedName>
</protein>
<dbReference type="EMBL" id="LGRX02029732">
    <property type="protein sequence ID" value="KAK3246525.1"/>
    <property type="molecule type" value="Genomic_DNA"/>
</dbReference>
<keyword evidence="5 6" id="KW-0472">Membrane</keyword>
<reference evidence="8" key="2">
    <citation type="submission" date="2023-06" db="EMBL/GenBank/DDBJ databases">
        <title>Long-read-based genome assembly of the green algal bacterivore Cymbomonas tetramitiformis.</title>
        <authorList>
            <person name="Gyaltshen Y."/>
            <person name="Rozenberg A."/>
            <person name="Paasch A."/>
            <person name="Burns J.A."/>
            <person name="Warring S."/>
            <person name="Larson R."/>
            <person name="Maurer-Alcala X."/>
            <person name="Dacks J."/>
            <person name="Kim E."/>
        </authorList>
    </citation>
    <scope>NUCLEOTIDE SEQUENCE</scope>
    <source>
        <strain evidence="8">PLY_AMNH</strain>
    </source>
</reference>
<proteinExistence type="inferred from homology"/>
<keyword evidence="3 6" id="KW-0812">Transmembrane</keyword>
<feature type="transmembrane region" description="Helical" evidence="6">
    <location>
        <begin position="234"/>
        <end position="252"/>
    </location>
</feature>
<organism evidence="8 9">
    <name type="scientific">Cymbomonas tetramitiformis</name>
    <dbReference type="NCBI Taxonomy" id="36881"/>
    <lineage>
        <taxon>Eukaryota</taxon>
        <taxon>Viridiplantae</taxon>
        <taxon>Chlorophyta</taxon>
        <taxon>Pyramimonadophyceae</taxon>
        <taxon>Pyramimonadales</taxon>
        <taxon>Pyramimonadaceae</taxon>
        <taxon>Cymbomonas</taxon>
    </lineage>
</organism>
<dbReference type="EMBL" id="LGRX02032905">
    <property type="protein sequence ID" value="KAK3243389.1"/>
    <property type="molecule type" value="Genomic_DNA"/>
</dbReference>
<dbReference type="AlphaFoldDB" id="A0AAE0C341"/>
<evidence type="ECO:0000313" key="7">
    <source>
        <dbReference type="EMBL" id="KAK3243389.1"/>
    </source>
</evidence>
<reference evidence="8 9" key="1">
    <citation type="journal article" date="2015" name="Genome Biol. Evol.">
        <title>Comparative Genomics of a Bacterivorous Green Alga Reveals Evolutionary Causalities and Consequences of Phago-Mixotrophic Mode of Nutrition.</title>
        <authorList>
            <person name="Burns J.A."/>
            <person name="Paasch A."/>
            <person name="Narechania A."/>
            <person name="Kim E."/>
        </authorList>
    </citation>
    <scope>NUCLEOTIDE SEQUENCE [LARGE SCALE GENOMIC DNA]</scope>
    <source>
        <strain evidence="8">PLY_AMNH</strain>
    </source>
</reference>
<comment type="subcellular location">
    <subcellularLocation>
        <location evidence="1">Membrane</location>
        <topology evidence="1">Multi-pass membrane protein</topology>
    </subcellularLocation>
</comment>
<sequence length="301" mass="33016">MASRYMGTSRKTLPSVNTFDCGLILARQCRIFVPKAPWRRHGERSTLLSCTMDLNTAQIAVAAGSSAFAKAKFVYLQAQHAYPVVTDGVTAGVLYSISDLFAQWQTDFLAQYRARAQKPPPDASQATSQELLNLQTTDSPTQLAAEVNINIDTFRTARYGVFGLMDGSLSHYWFEGLDSLIPASDFQAVAEKMAIDCAFFTPTWSAAFLLFMALTEGAGVQGAAERVRNDWKTLYLGNVGAWLPANAVLYGVVPLQQRVLAFASFTLLYTIVLSWWAEDPERARCESGVGACEVPINPKAE</sequence>
<dbReference type="PANTHER" id="PTHR11266">
    <property type="entry name" value="PEROXISOMAL MEMBRANE PROTEIN 2, PXMP2 MPV17"/>
    <property type="match status" value="1"/>
</dbReference>
<comment type="similarity">
    <text evidence="2 6">Belongs to the peroxisomal membrane protein PXMP2/4 family.</text>
</comment>
<evidence type="ECO:0000256" key="2">
    <source>
        <dbReference type="ARBA" id="ARBA00006824"/>
    </source>
</evidence>
<evidence type="ECO:0000313" key="9">
    <source>
        <dbReference type="Proteomes" id="UP001190700"/>
    </source>
</evidence>
<evidence type="ECO:0000256" key="4">
    <source>
        <dbReference type="ARBA" id="ARBA00022989"/>
    </source>
</evidence>
<evidence type="ECO:0000313" key="8">
    <source>
        <dbReference type="EMBL" id="KAK3246525.1"/>
    </source>
</evidence>
<keyword evidence="9" id="KW-1185">Reference proteome</keyword>